<dbReference type="GO" id="GO:0016020">
    <property type="term" value="C:membrane"/>
    <property type="evidence" value="ECO:0007669"/>
    <property type="project" value="UniProtKB-SubCell"/>
</dbReference>
<feature type="transmembrane region" description="Helical" evidence="7">
    <location>
        <begin position="1218"/>
        <end position="1236"/>
    </location>
</feature>
<organism evidence="12 13">
    <name type="scientific">Corchorus capsularis</name>
    <name type="common">Jute</name>
    <dbReference type="NCBI Taxonomy" id="210143"/>
    <lineage>
        <taxon>Eukaryota</taxon>
        <taxon>Viridiplantae</taxon>
        <taxon>Streptophyta</taxon>
        <taxon>Embryophyta</taxon>
        <taxon>Tracheophyta</taxon>
        <taxon>Spermatophyta</taxon>
        <taxon>Magnoliopsida</taxon>
        <taxon>eudicotyledons</taxon>
        <taxon>Gunneridae</taxon>
        <taxon>Pentapetalae</taxon>
        <taxon>rosids</taxon>
        <taxon>malvids</taxon>
        <taxon>Malvales</taxon>
        <taxon>Malvaceae</taxon>
        <taxon>Grewioideae</taxon>
        <taxon>Apeibeae</taxon>
        <taxon>Corchorus</taxon>
    </lineage>
</organism>
<feature type="transmembrane region" description="Helical" evidence="7">
    <location>
        <begin position="1242"/>
        <end position="1259"/>
    </location>
</feature>
<keyword evidence="13" id="KW-1185">Reference proteome</keyword>
<feature type="transmembrane region" description="Helical" evidence="7">
    <location>
        <begin position="1271"/>
        <end position="1288"/>
    </location>
</feature>
<dbReference type="STRING" id="210143.A0A1R3GWI9"/>
<feature type="domain" description="Piezo THU9 and anchor" evidence="10">
    <location>
        <begin position="1910"/>
        <end position="2147"/>
    </location>
</feature>
<dbReference type="GO" id="GO:0042391">
    <property type="term" value="P:regulation of membrane potential"/>
    <property type="evidence" value="ECO:0007669"/>
    <property type="project" value="TreeGrafter"/>
</dbReference>
<dbReference type="Gramene" id="OMO62453">
    <property type="protein sequence ID" value="OMO62453"/>
    <property type="gene ID" value="CCACVL1_22830"/>
</dbReference>
<evidence type="ECO:0000259" key="9">
    <source>
        <dbReference type="Pfam" id="PF23188"/>
    </source>
</evidence>
<feature type="transmembrane region" description="Helical" evidence="7">
    <location>
        <begin position="1644"/>
        <end position="1663"/>
    </location>
</feature>
<evidence type="ECO:0000259" key="11">
    <source>
        <dbReference type="Pfam" id="PF25288"/>
    </source>
</evidence>
<evidence type="ECO:0000256" key="2">
    <source>
        <dbReference type="ARBA" id="ARBA00007821"/>
    </source>
</evidence>
<feature type="compositionally biased region" description="Basic and acidic residues" evidence="6">
    <location>
        <begin position="2775"/>
        <end position="2785"/>
    </location>
</feature>
<feature type="transmembrane region" description="Helical" evidence="7">
    <location>
        <begin position="2012"/>
        <end position="2030"/>
    </location>
</feature>
<reference evidence="12 13" key="1">
    <citation type="submission" date="2013-09" db="EMBL/GenBank/DDBJ databases">
        <title>Corchorus capsularis genome sequencing.</title>
        <authorList>
            <person name="Alam M."/>
            <person name="Haque M.S."/>
            <person name="Islam M.S."/>
            <person name="Emdad E.M."/>
            <person name="Islam M.M."/>
            <person name="Ahmed B."/>
            <person name="Halim A."/>
            <person name="Hossen Q.M.M."/>
            <person name="Hossain M.Z."/>
            <person name="Ahmed R."/>
            <person name="Khan M.M."/>
            <person name="Islam R."/>
            <person name="Rashid M.M."/>
            <person name="Khan S.A."/>
            <person name="Rahman M.S."/>
            <person name="Alam M."/>
        </authorList>
    </citation>
    <scope>NUCLEOTIDE SEQUENCE [LARGE SCALE GENOMIC DNA]</scope>
    <source>
        <strain evidence="13">cv. CVL-1</strain>
        <tissue evidence="12">Whole seedling</tissue>
    </source>
</reference>
<name>A0A1R3GWI9_COCAP</name>
<comment type="similarity">
    <text evidence="2">Belongs to the PIEZO (TC 1.A.75) family.</text>
</comment>
<feature type="transmembrane region" description="Helical" evidence="7">
    <location>
        <begin position="204"/>
        <end position="221"/>
    </location>
</feature>
<dbReference type="InterPro" id="IPR018609">
    <property type="entry name" value="Bud13"/>
</dbReference>
<feature type="transmembrane region" description="Helical" evidence="7">
    <location>
        <begin position="375"/>
        <end position="396"/>
    </location>
</feature>
<feature type="transmembrane region" description="Helical" evidence="7">
    <location>
        <begin position="12"/>
        <end position="35"/>
    </location>
</feature>
<feature type="compositionally biased region" description="Basic and acidic residues" evidence="6">
    <location>
        <begin position="2666"/>
        <end position="2676"/>
    </location>
</feature>
<feature type="transmembrane region" description="Helical" evidence="7">
    <location>
        <begin position="1095"/>
        <end position="1114"/>
    </location>
</feature>
<feature type="transmembrane region" description="Helical" evidence="7">
    <location>
        <begin position="106"/>
        <end position="124"/>
    </location>
</feature>
<evidence type="ECO:0000313" key="12">
    <source>
        <dbReference type="EMBL" id="OMO62453.1"/>
    </source>
</evidence>
<feature type="transmembrane region" description="Helical" evidence="7">
    <location>
        <begin position="1981"/>
        <end position="2000"/>
    </location>
</feature>
<feature type="transmembrane region" description="Helical" evidence="7">
    <location>
        <begin position="2125"/>
        <end position="2146"/>
    </location>
</feature>
<dbReference type="OrthoDB" id="303066at2759"/>
<comment type="caution">
    <text evidence="12">The sequence shown here is derived from an EMBL/GenBank/DDBJ whole genome shotgun (WGS) entry which is preliminary data.</text>
</comment>
<feature type="transmembrane region" description="Helical" evidence="7">
    <location>
        <begin position="1954"/>
        <end position="1974"/>
    </location>
</feature>
<feature type="region of interest" description="Disordered" evidence="6">
    <location>
        <begin position="2533"/>
        <end position="2859"/>
    </location>
</feature>
<feature type="transmembrane region" description="Helical" evidence="7">
    <location>
        <begin position="416"/>
        <end position="440"/>
    </location>
</feature>
<feature type="transmembrane region" description="Helical" evidence="7">
    <location>
        <begin position="249"/>
        <end position="268"/>
    </location>
</feature>
<feature type="transmembrane region" description="Helical" evidence="7">
    <location>
        <begin position="1322"/>
        <end position="1340"/>
    </location>
</feature>
<dbReference type="GO" id="GO:0008381">
    <property type="term" value="F:mechanosensitive monoatomic ion channel activity"/>
    <property type="evidence" value="ECO:0007669"/>
    <property type="project" value="InterPro"/>
</dbReference>
<evidence type="ECO:0000259" key="8">
    <source>
        <dbReference type="Pfam" id="PF12166"/>
    </source>
</evidence>
<feature type="transmembrane region" description="Helical" evidence="7">
    <location>
        <begin position="1605"/>
        <end position="1632"/>
    </location>
</feature>
<feature type="domain" description="Piezo non-specific cation channel cap" evidence="8">
    <location>
        <begin position="2175"/>
        <end position="2437"/>
    </location>
</feature>
<evidence type="ECO:0000259" key="10">
    <source>
        <dbReference type="Pfam" id="PF24874"/>
    </source>
</evidence>
<comment type="subcellular location">
    <subcellularLocation>
        <location evidence="1">Membrane</location>
        <topology evidence="1">Multi-pass membrane protein</topology>
    </subcellularLocation>
</comment>
<dbReference type="EMBL" id="AWWV01013243">
    <property type="protein sequence ID" value="OMO62453.1"/>
    <property type="molecule type" value="Genomic_DNA"/>
</dbReference>
<sequence length="3058" mass="350889">MGKFLTGFVLPLLLLTAALLNWSLISLVDLVAFFFIQYSAPKIGFRFQRQSLISWYTLIFSSLTFLSHAIFHIVWIVKGDQWSISDTRWAKLIGFLSDQSSSFPSVTYFLVVQVLAAFVALFEICGSRFGMDLERDSFRGHLYSFILQIGSNLRVLCCLLLPAVQLVVGISHPSWVSLPFFICSSIGLVDWSLTSNFLGLFRSWRYLLVYAGLNIVLLYVYQLPIEFSGIVQGLATFIGLYKISARSEWSEVCSGLSLLLFYIILSWIRCDLVEMEFIISMRTGSLSEQLLPSKHSFFIRESRSGVRHTNILLRGPILRTFGINFFTYGFPISFLTLSFWSFYFASLCAFGLIAYVGYILYVFPSMYNLHRLNGLLLVFILLWAVSTYIFNIAFTVLNKGKWQDMNIWETIGLWHYPIPGFYLLSQFGLGVLVALVNLVNNSVFLYLSERDGPSLSDDSTLDEIEETKALIVATIVWGLRKTSRAMALLLLFLISLNPGLIHALYMVFFLMFLLSYDVTRNTRKCLILLCEAHFTLLYALQLNLISTALEKEGSIAARILSQLGSFTQANTGDLLKIALLACFSAIHNHGFEMLLSFSAIVQHTPRPPIGFSILRAGLLKSVILSVYTRGSRQNQEIHFSHERKIGSYLNVIGQKFLTIYRSCGTYIVILTILLALYNVRPNYASFGYLFFLLLWMTGRQLAGKTIRRLWLPLKIYAVAVFVFIYGLSVFSSLRERLSRKVDLSSAFGYDPEASMLKNVWESLAVLIVMQLFSYERRQSKYFKPRNDVPEVGACTFLRRLLIWHREKMLYIAVFYASLSPISVFGFLYLFGLVICSITSKTYHIPSKLFLAYSALLVMVEYPFQMWGSHAEMFPGQKHSSVSFFLGLQVYEPGFLGVESGLRGKMLVIVACLLQYNVSRWLEKMPCNFENGECWEDTCALFISTESSPNNSPNCTRERKWLHANPLLGKGIKERSNSCPSLNTVFPHGMDPIGGNEGRKHSERCLKESSKDNKWYRKQIHVLRKQRLAMQKASLKVYVKFWIENMFSTFGLEINMIVLLLASFAVLNAISLLYIASLAACILLSRQVTRKLWPMFVFLFASVFTLEYLAIWLNLTSWKHGSQAKAEVLCKDCWRSSDLYFDYCKNCWLGIMVDDPRMLISYYAVFMFSCLKLHADRFSSLSRFQTYMQMLSHSKYASGLIDLSFETKILWTFFDYLRLYSYCHLLDLVLALILITGTLEYDILHLGYLGFALVFFRLRLQILKKKNSIFNIMRVYNFALIVLSLAYQSPFVGDFCEGNCEMMDRISKVIGLHKFGFQVTSRYALVEIVIFMLVGLQSYMFSSLEFDYVSKYLEAEQFGALVREHEKRAAWKTAQLQHIRNTEEQKRMRNSQVEKIKAEMLNMQIHLHSMSTSNGGNTFPEGKRKRIPSVNSDLAQASLNTRDADFKKNDRNISFDLLLTHDISESPRVESPKQSTDSLFEITDLKDIAISEVTPPEKSQASRNPLKSAVQLIGDGVSHVQSLGNLAVMNLVSLLNIEHENPDLADNFSDDEVFYEIENQDFGSEHIEQLQSPLSDSDRNMSNVGCLQIRIIFHYIWDQMRSNNDVVCYCCFILIFLWNFSLLSMGYLAALFLYALCVNTGPSNMFWVLMLMYTELCILLQYLYQIIIQHFGMIFEARLLWEWGFPAHKIMSSFVISHWPLFLVYLFTLLQSAITARNSEWTVATEFWFTTKSFCKETVAYNFGLIKRIKGLLLHVANVIEVLIRNLYRYWKCLTQGAETPPYFVQLSMEVNLPPEDSIPPENIESKMNKLLKIMHARRCRENLNDYPASRVRVQSIERSPENVNVALAVFEVLNASPTGKSSCKEWKRSLTPAADVANEILAAYHAGIFKEIGFPYMILSVIGGGKKDIDLYAYVFCADLVVFFLVAIFYQSIIKNSSEFLEVYQHEDQFPKEFVFILMVIFFLIVLDRIIYLCSFATVKVLSYLFTLALLTYSVTNYAWHMEPSDKHAGKFALRAIYLTKLISMALQAIQIRFGIPHESNLYRQFLTSSISQTNFLGFRIYRALPFLYELRCVLDWSCTTTSLTMYDWLKLEDIHGSLFLVKCDAELNRAKHQQGQKQTKKTKFCNGICLFFILICVIWAPMLMYSSGNPTNIANPIREASVRIDIRTSSGRLTLFETTLCEKISWTDVERHINLDPQGYLDNYNEVDIQLICCQPDASNLWLVPPVVLARYIQSLHWNMDIVFSWQFTRDRPRGKEVVQHQLLVADQDLPTSAEVVQVLNGTANSFRMFDIYPRYFRVTGSGDVRFLEQVVDLVSGDLILNRGNPEWWSFYDLGATNVTGCGEFAGPMAIIVSEETPQGILGDTLSKFSIWGLYITFVLAVGRFIRLQCSDLRMRIQFENLPSCNRLLAICEDLYAARAEGELEVEEVLYWTLVRKTMAASISMREYLKRYTSNDGEEEQKKTKKKKKIKTKPESSGVLVVDEDPVWQKPVKLEEEESPDENPVVNEDIEVKRMKRLEQIRLRRGYNTIAEDGSGWVSLSPKHANTMDLNSDISPPRRHRAQNDTPSPEPGLRHSNSQREVEDLSPPRKLRSPSSKSDLSPPRKSRTRHDTPPAREDADLSPPRRKASPPRKTRTRHDTPPAREDADLSPPRRKASPPRKTRTRHDTPPAREDADLSPPRRKASPPRKTRTRHDTPPAREDADLSPPRRKAAQTGSLENRVKAEREGTDLSPPRKRRVRNDTPSPEPVMNRADTDLSPPRKRSARNDTASPERSAKPLRKDADLSPPRRRSRRHRTSSPEPDMSPPRRSRPQTSEAVHVPDLSPPRKSMKESTVPAAMKERRKTGLISGREMGEEISKTKKDDWLKFKEMDPSISGRGAEPVFRDKAKGERISKEEYLKSKQKVEDKPKEKVLEWGKGLAQKREAEAKLQELEREKVKPFARTRDDPELDNMLKERLRFGDPMAHLVKKKLPEPVLRDLGDAEKMKESGFMIPQDIPAHSWIRRKLDAAPNRYNIRPGRHWDGVDRSTGFEKKMFTKLNEKRATEREAYLWSVSDM</sequence>
<dbReference type="GO" id="GO:0005261">
    <property type="term" value="F:monoatomic cation channel activity"/>
    <property type="evidence" value="ECO:0007669"/>
    <property type="project" value="TreeGrafter"/>
</dbReference>
<dbReference type="InterPro" id="IPR027272">
    <property type="entry name" value="Piezo"/>
</dbReference>
<evidence type="ECO:0000256" key="5">
    <source>
        <dbReference type="ARBA" id="ARBA00023136"/>
    </source>
</evidence>
<proteinExistence type="inferred from homology"/>
<feature type="transmembrane region" description="Helical" evidence="7">
    <location>
        <begin position="683"/>
        <end position="701"/>
    </location>
</feature>
<feature type="compositionally biased region" description="Basic and acidic residues" evidence="6">
    <location>
        <begin position="2721"/>
        <end position="2730"/>
    </location>
</feature>
<evidence type="ECO:0000256" key="6">
    <source>
        <dbReference type="SAM" id="MobiDB-lite"/>
    </source>
</evidence>
<dbReference type="InterPro" id="IPR056770">
    <property type="entry name" value="Piezo_THU9_anchor"/>
</dbReference>
<keyword evidence="5 7" id="KW-0472">Membrane</keyword>
<feature type="compositionally biased region" description="Basic and acidic residues" evidence="6">
    <location>
        <begin position="2638"/>
        <end position="2648"/>
    </location>
</feature>
<feature type="compositionally biased region" description="Basic residues" evidence="6">
    <location>
        <begin position="2789"/>
        <end position="2798"/>
    </location>
</feature>
<feature type="compositionally biased region" description="Basic residues" evidence="6">
    <location>
        <begin position="2625"/>
        <end position="2637"/>
    </location>
</feature>
<feature type="domain" description="Piezo transmembrane helical unit" evidence="9">
    <location>
        <begin position="1601"/>
        <end position="1695"/>
    </location>
</feature>
<evidence type="ECO:0000256" key="3">
    <source>
        <dbReference type="ARBA" id="ARBA00022692"/>
    </source>
</evidence>
<evidence type="ECO:0000256" key="4">
    <source>
        <dbReference type="ARBA" id="ARBA00022989"/>
    </source>
</evidence>
<feature type="transmembrane region" description="Helical" evidence="7">
    <location>
        <begin position="842"/>
        <end position="863"/>
    </location>
</feature>
<dbReference type="PANTHER" id="PTHR13167:SF46">
    <property type="entry name" value="PIEZO NON-SPECIFIC CATION CHANNEL R-RAS-BINDING DOMAIN-CONTAINING PROTEIN"/>
    <property type="match status" value="1"/>
</dbReference>
<feature type="compositionally biased region" description="Basic and acidic residues" evidence="6">
    <location>
        <begin position="2579"/>
        <end position="2588"/>
    </location>
</feature>
<feature type="transmembrane region" description="Helical" evidence="7">
    <location>
        <begin position="174"/>
        <end position="192"/>
    </location>
</feature>
<keyword evidence="4 7" id="KW-1133">Transmembrane helix</keyword>
<feature type="compositionally biased region" description="Low complexity" evidence="6">
    <location>
        <begin position="2594"/>
        <end position="2604"/>
    </location>
</feature>
<dbReference type="InterPro" id="IPR056768">
    <property type="entry name" value="THU_Piezo"/>
</dbReference>
<feature type="transmembrane region" description="Helical" evidence="7">
    <location>
        <begin position="808"/>
        <end position="830"/>
    </location>
</feature>
<dbReference type="GO" id="GO:0071260">
    <property type="term" value="P:cellular response to mechanical stimulus"/>
    <property type="evidence" value="ECO:0007669"/>
    <property type="project" value="TreeGrafter"/>
</dbReference>
<keyword evidence="3 7" id="KW-0812">Transmembrane</keyword>
<dbReference type="Proteomes" id="UP000188268">
    <property type="component" value="Unassembled WGS sequence"/>
</dbReference>
<feature type="transmembrane region" description="Helical" evidence="7">
    <location>
        <begin position="145"/>
        <end position="168"/>
    </location>
</feature>
<feature type="transmembrane region" description="Helical" evidence="7">
    <location>
        <begin position="342"/>
        <end position="363"/>
    </location>
</feature>
<feature type="transmembrane region" description="Helical" evidence="7">
    <location>
        <begin position="1911"/>
        <end position="1934"/>
    </location>
</feature>
<feature type="domain" description="Piezo-type mechanosensitive ion channel homolog" evidence="11">
    <location>
        <begin position="471"/>
        <end position="600"/>
    </location>
</feature>
<protein>
    <submittedName>
        <fullName evidence="12">Bud13</fullName>
    </submittedName>
</protein>
<dbReference type="Pfam" id="PF12166">
    <property type="entry name" value="Piezo_cap"/>
    <property type="match status" value="1"/>
</dbReference>
<feature type="transmembrane region" description="Helical" evidence="7">
    <location>
        <begin position="488"/>
        <end position="514"/>
    </location>
</feature>
<gene>
    <name evidence="12" type="ORF">CCACVL1_22830</name>
</gene>
<dbReference type="OMA" id="VHINEHT"/>
<dbReference type="Pfam" id="PF25288">
    <property type="entry name" value="PIEZO"/>
    <property type="match status" value="1"/>
</dbReference>
<feature type="compositionally biased region" description="Basic and acidic residues" evidence="6">
    <location>
        <begin position="2694"/>
        <end position="2704"/>
    </location>
</feature>
<evidence type="ECO:0000256" key="1">
    <source>
        <dbReference type="ARBA" id="ARBA00004141"/>
    </source>
</evidence>
<feature type="transmembrane region" description="Helical" evidence="7">
    <location>
        <begin position="55"/>
        <end position="77"/>
    </location>
</feature>
<dbReference type="PANTHER" id="PTHR13167">
    <property type="entry name" value="PIEZO-TYPE MECHANOSENSITIVE ION CHANNEL COMPONENT"/>
    <property type="match status" value="1"/>
</dbReference>
<accession>A0A1R3GWI9</accession>
<dbReference type="InterPro" id="IPR031334">
    <property type="entry name" value="Piezo_cap_dom"/>
</dbReference>
<dbReference type="InterPro" id="IPR057611">
    <property type="entry name" value="PIEZO_dom"/>
</dbReference>
<feature type="compositionally biased region" description="Basic and acidic residues" evidence="6">
    <location>
        <begin position="2610"/>
        <end position="2620"/>
    </location>
</feature>
<feature type="compositionally biased region" description="Basic residues" evidence="6">
    <location>
        <begin position="2653"/>
        <end position="2665"/>
    </location>
</feature>
<dbReference type="Pfam" id="PF23188">
    <property type="entry name" value="THU_Piezo1"/>
    <property type="match status" value="1"/>
</dbReference>
<feature type="transmembrane region" description="Helical" evidence="7">
    <location>
        <begin position="713"/>
        <end position="733"/>
    </location>
</feature>
<feature type="transmembrane region" description="Helical" evidence="7">
    <location>
        <begin position="1057"/>
        <end position="1083"/>
    </location>
</feature>
<evidence type="ECO:0000313" key="13">
    <source>
        <dbReference type="Proteomes" id="UP000188268"/>
    </source>
</evidence>
<feature type="transmembrane region" description="Helical" evidence="7">
    <location>
        <begin position="317"/>
        <end position="336"/>
    </location>
</feature>
<feature type="region of interest" description="Disordered" evidence="6">
    <location>
        <begin position="2455"/>
        <end position="2479"/>
    </location>
</feature>
<evidence type="ECO:0000256" key="7">
    <source>
        <dbReference type="SAM" id="Phobius"/>
    </source>
</evidence>
<dbReference type="Pfam" id="PF24874">
    <property type="entry name" value="Piezo_THU9_anchor"/>
    <property type="match status" value="1"/>
</dbReference>
<feature type="transmembrane region" description="Helical" evidence="7">
    <location>
        <begin position="658"/>
        <end position="677"/>
    </location>
</feature>
<feature type="compositionally biased region" description="Basic residues" evidence="6">
    <location>
        <begin position="2681"/>
        <end position="2693"/>
    </location>
</feature>
<dbReference type="GO" id="GO:0050982">
    <property type="term" value="P:detection of mechanical stimulus"/>
    <property type="evidence" value="ECO:0007669"/>
    <property type="project" value="TreeGrafter"/>
</dbReference>
<dbReference type="Pfam" id="PF09736">
    <property type="entry name" value="Bud13"/>
    <property type="match status" value="1"/>
</dbReference>